<dbReference type="InterPro" id="IPR053950">
    <property type="entry name" value="CAP_N"/>
</dbReference>
<dbReference type="Pfam" id="PF21938">
    <property type="entry name" value="CAP_N"/>
    <property type="match status" value="1"/>
</dbReference>
<feature type="compositionally biased region" description="Low complexity" evidence="5">
    <location>
        <begin position="259"/>
        <end position="272"/>
    </location>
</feature>
<protein>
    <recommendedName>
        <fullName evidence="6">C-CAP/cofactor C-like domain-containing protein</fullName>
    </recommendedName>
</protein>
<dbReference type="OMA" id="KSQQTHK"/>
<dbReference type="InterPro" id="IPR036223">
    <property type="entry name" value="CAP_C_sf"/>
</dbReference>
<dbReference type="FunFam" id="2.160.20.70:FF:000001">
    <property type="entry name" value="Adenylyl cyclase-associated protein"/>
    <property type="match status" value="1"/>
</dbReference>
<dbReference type="GO" id="GO:0000902">
    <property type="term" value="P:cell morphogenesis"/>
    <property type="evidence" value="ECO:0007669"/>
    <property type="project" value="TreeGrafter"/>
</dbReference>
<dbReference type="InterPro" id="IPR028417">
    <property type="entry name" value="CAP_CS_C"/>
</dbReference>
<dbReference type="PROSITE" id="PS01089">
    <property type="entry name" value="CAP_2"/>
    <property type="match status" value="1"/>
</dbReference>
<evidence type="ECO:0000256" key="3">
    <source>
        <dbReference type="ARBA" id="ARBA00022475"/>
    </source>
</evidence>
<feature type="compositionally biased region" description="Polar residues" evidence="5">
    <location>
        <begin position="178"/>
        <end position="187"/>
    </location>
</feature>
<comment type="subcellular location">
    <subcellularLocation>
        <location evidence="1">Cell membrane</location>
        <topology evidence="1">Peripheral membrane protein</topology>
    </subcellularLocation>
</comment>
<dbReference type="InterPro" id="IPR017901">
    <property type="entry name" value="C-CAP_CF_C-like"/>
</dbReference>
<evidence type="ECO:0000313" key="7">
    <source>
        <dbReference type="EnsemblMetazoa" id="tetur14g00690.1"/>
    </source>
</evidence>
<feature type="region of interest" description="Disordered" evidence="5">
    <location>
        <begin position="178"/>
        <end position="215"/>
    </location>
</feature>
<proteinExistence type="inferred from homology"/>
<dbReference type="SUPFAM" id="SSF101278">
    <property type="entry name" value="N-terminal domain of adenylylcyclase associated protein, CAP"/>
    <property type="match status" value="1"/>
</dbReference>
<dbReference type="eggNOG" id="KOG2675">
    <property type="taxonomic scope" value="Eukaryota"/>
</dbReference>
<feature type="compositionally biased region" description="Pro residues" evidence="5">
    <location>
        <begin position="192"/>
        <end position="202"/>
    </location>
</feature>
<dbReference type="FunFam" id="1.25.40.330:FF:000001">
    <property type="entry name" value="Adenylyl cyclase-associated protein"/>
    <property type="match status" value="1"/>
</dbReference>
<dbReference type="GO" id="GO:0019933">
    <property type="term" value="P:cAMP-mediated signaling"/>
    <property type="evidence" value="ECO:0007669"/>
    <property type="project" value="TreeGrafter"/>
</dbReference>
<keyword evidence="8" id="KW-1185">Reference proteome</keyword>
<dbReference type="SMART" id="SM00673">
    <property type="entry name" value="CARP"/>
    <property type="match status" value="2"/>
</dbReference>
<dbReference type="OrthoDB" id="1601at2759"/>
<dbReference type="STRING" id="32264.T1KL07"/>
<evidence type="ECO:0000259" key="6">
    <source>
        <dbReference type="PROSITE" id="PS51329"/>
    </source>
</evidence>
<dbReference type="EnsemblMetazoa" id="tetur14g00690.1">
    <property type="protein sequence ID" value="tetur14g00690.1"/>
    <property type="gene ID" value="tetur14g00690"/>
</dbReference>
<comment type="similarity">
    <text evidence="2">Belongs to the CAP family.</text>
</comment>
<evidence type="ECO:0000256" key="1">
    <source>
        <dbReference type="ARBA" id="ARBA00004202"/>
    </source>
</evidence>
<evidence type="ECO:0000313" key="8">
    <source>
        <dbReference type="Proteomes" id="UP000015104"/>
    </source>
</evidence>
<dbReference type="GO" id="GO:0005737">
    <property type="term" value="C:cytoplasm"/>
    <property type="evidence" value="ECO:0007669"/>
    <property type="project" value="TreeGrafter"/>
</dbReference>
<dbReference type="InterPro" id="IPR016098">
    <property type="entry name" value="CAP/MinC_C"/>
</dbReference>
<dbReference type="Gene3D" id="2.160.20.70">
    <property type="match status" value="1"/>
</dbReference>
<dbReference type="GO" id="GO:0007015">
    <property type="term" value="P:actin filament organization"/>
    <property type="evidence" value="ECO:0007669"/>
    <property type="project" value="TreeGrafter"/>
</dbReference>
<dbReference type="InterPro" id="IPR001837">
    <property type="entry name" value="Adenylate_cyclase-assoc_CAP"/>
</dbReference>
<dbReference type="SUPFAM" id="SSF69340">
    <property type="entry name" value="C-terminal domain of adenylylcyclase associated protein"/>
    <property type="match status" value="1"/>
</dbReference>
<dbReference type="PANTHER" id="PTHR10652:SF0">
    <property type="entry name" value="ADENYLYL CYCLASE-ASSOCIATED PROTEIN"/>
    <property type="match status" value="1"/>
</dbReference>
<dbReference type="InterPro" id="IPR013912">
    <property type="entry name" value="Adenylate_cyclase-assoc_CAP_C"/>
</dbReference>
<dbReference type="InterPro" id="IPR036222">
    <property type="entry name" value="CAP_N_sf"/>
</dbReference>
<dbReference type="PANTHER" id="PTHR10652">
    <property type="entry name" value="ADENYLYL CYCLASE-ASSOCIATED PROTEIN"/>
    <property type="match status" value="1"/>
</dbReference>
<dbReference type="Pfam" id="PF08603">
    <property type="entry name" value="CAP_C"/>
    <property type="match status" value="1"/>
</dbReference>
<dbReference type="PROSITE" id="PS51329">
    <property type="entry name" value="C_CAP_COFACTOR_C"/>
    <property type="match status" value="1"/>
</dbReference>
<dbReference type="Proteomes" id="UP000015104">
    <property type="component" value="Unassembled WGS sequence"/>
</dbReference>
<feature type="region of interest" description="Disordered" evidence="5">
    <location>
        <begin position="233"/>
        <end position="276"/>
    </location>
</feature>
<reference evidence="8" key="1">
    <citation type="submission" date="2011-08" db="EMBL/GenBank/DDBJ databases">
        <authorList>
            <person name="Rombauts S."/>
        </authorList>
    </citation>
    <scope>NUCLEOTIDE SEQUENCE</scope>
    <source>
        <strain evidence="8">London</strain>
    </source>
</reference>
<dbReference type="GO" id="GO:0005886">
    <property type="term" value="C:plasma membrane"/>
    <property type="evidence" value="ECO:0007669"/>
    <property type="project" value="UniProtKB-SubCell"/>
</dbReference>
<keyword evidence="4" id="KW-0472">Membrane</keyword>
<dbReference type="KEGG" id="tut:107365183"/>
<gene>
    <name evidence="7" type="primary">107365183</name>
</gene>
<reference evidence="7" key="2">
    <citation type="submission" date="2015-06" db="UniProtKB">
        <authorList>
            <consortium name="EnsemblMetazoa"/>
        </authorList>
    </citation>
    <scope>IDENTIFICATION</scope>
</reference>
<dbReference type="GO" id="GO:0003779">
    <property type="term" value="F:actin binding"/>
    <property type="evidence" value="ECO:0007669"/>
    <property type="project" value="InterPro"/>
</dbReference>
<dbReference type="InterPro" id="IPR006599">
    <property type="entry name" value="CARP_motif"/>
</dbReference>
<evidence type="ECO:0000256" key="5">
    <source>
        <dbReference type="SAM" id="MobiDB-lite"/>
    </source>
</evidence>
<name>T1KL07_TETUR</name>
<accession>T1KL07</accession>
<dbReference type="HOGENOM" id="CLU_015780_1_0_1"/>
<dbReference type="EMBL" id="CAEY01000201">
    <property type="status" value="NOT_ANNOTATED_CDS"/>
    <property type="molecule type" value="Genomic_DNA"/>
</dbReference>
<feature type="domain" description="C-CAP/cofactor C-like" evidence="6">
    <location>
        <begin position="273"/>
        <end position="410"/>
    </location>
</feature>
<keyword evidence="3" id="KW-1003">Cell membrane</keyword>
<organism evidence="7 8">
    <name type="scientific">Tetranychus urticae</name>
    <name type="common">Two-spotted spider mite</name>
    <dbReference type="NCBI Taxonomy" id="32264"/>
    <lineage>
        <taxon>Eukaryota</taxon>
        <taxon>Metazoa</taxon>
        <taxon>Ecdysozoa</taxon>
        <taxon>Arthropoda</taxon>
        <taxon>Chelicerata</taxon>
        <taxon>Arachnida</taxon>
        <taxon>Acari</taxon>
        <taxon>Acariformes</taxon>
        <taxon>Trombidiformes</taxon>
        <taxon>Prostigmata</taxon>
        <taxon>Eleutherengona</taxon>
        <taxon>Raphignathae</taxon>
        <taxon>Tetranychoidea</taxon>
        <taxon>Tetranychidae</taxon>
        <taxon>Tetranychus</taxon>
    </lineage>
</organism>
<dbReference type="GO" id="GO:0008179">
    <property type="term" value="F:adenylate cyclase binding"/>
    <property type="evidence" value="ECO:0007669"/>
    <property type="project" value="TreeGrafter"/>
</dbReference>
<evidence type="ECO:0000256" key="2">
    <source>
        <dbReference type="ARBA" id="ARBA00007659"/>
    </source>
</evidence>
<dbReference type="AlphaFoldDB" id="T1KL07"/>
<dbReference type="Gene3D" id="1.25.40.330">
    <property type="entry name" value="Adenylate cyclase-associated CAP, N-terminal domain"/>
    <property type="match status" value="1"/>
</dbReference>
<sequence length="432" mass="47359">MDSSIEEKPFLQECRDIIEGSFGVYLKLSQQIGDLVHQHAQMVNKAVQELYSLLILTGIHSKPDQGIFMQLLKPLSECIMSIQEFREKNRASSWFNHLSAISESIGALGWVTVSPTPAPFVKEMTDASTFYTNKVLVAYKEKDKTHTDWAKAWLQFLNDLQKYIRVYHTTGLVWNSRGTPATASASVRSGPGGPPPPPPPPADLFAEPGKGVAGDDTRSALLKELNRGTEITKGLKKISSDQQTHKNPALRSSGPTPYKAPSVSQPVVKSVAPPKPPKFELEGKKWMIEHQTGKKDLTVSDTEMSQSVNIYKCKDCLVVIKGKINSITVDSCTKLSLVFDDIVSVVEFVNCQNIQAQSMGAVPTVNVEKTDVVEIYLNAKSLNAEIVTAKSSSVNVSVPDANGDFVEHPIPEQFKSIWTGSSFKTEPADKAA</sequence>
<evidence type="ECO:0000256" key="4">
    <source>
        <dbReference type="ARBA" id="ARBA00023136"/>
    </source>
</evidence>